<protein>
    <submittedName>
        <fullName evidence="3">Uncharacterized protein</fullName>
    </submittedName>
</protein>
<keyword evidence="2" id="KW-0472">Membrane</keyword>
<reference evidence="3 4" key="1">
    <citation type="submission" date="2019-10" db="EMBL/GenBank/DDBJ databases">
        <authorList>
            <person name="Palmer J.M."/>
        </authorList>
    </citation>
    <scope>NUCLEOTIDE SEQUENCE [LARGE SCALE GENOMIC DNA]</scope>
    <source>
        <strain evidence="3 4">TWF696</strain>
    </source>
</reference>
<feature type="region of interest" description="Disordered" evidence="1">
    <location>
        <begin position="150"/>
        <end position="169"/>
    </location>
</feature>
<evidence type="ECO:0000313" key="4">
    <source>
        <dbReference type="Proteomes" id="UP001375240"/>
    </source>
</evidence>
<feature type="compositionally biased region" description="Polar residues" evidence="1">
    <location>
        <begin position="160"/>
        <end position="169"/>
    </location>
</feature>
<dbReference type="AlphaFoldDB" id="A0AAV9TZC8"/>
<evidence type="ECO:0000256" key="2">
    <source>
        <dbReference type="SAM" id="Phobius"/>
    </source>
</evidence>
<name>A0AAV9TZC8_9PEZI</name>
<dbReference type="Proteomes" id="UP001375240">
    <property type="component" value="Unassembled WGS sequence"/>
</dbReference>
<accession>A0AAV9TZC8</accession>
<dbReference type="EMBL" id="JAVHNQ010000015">
    <property type="protein sequence ID" value="KAK6332337.1"/>
    <property type="molecule type" value="Genomic_DNA"/>
</dbReference>
<evidence type="ECO:0000313" key="3">
    <source>
        <dbReference type="EMBL" id="KAK6332337.1"/>
    </source>
</evidence>
<keyword evidence="2" id="KW-1133">Transmembrane helix</keyword>
<dbReference type="CDD" id="cd12087">
    <property type="entry name" value="TM_EGFR-like"/>
    <property type="match status" value="1"/>
</dbReference>
<feature type="transmembrane region" description="Helical" evidence="2">
    <location>
        <begin position="178"/>
        <end position="201"/>
    </location>
</feature>
<proteinExistence type="predicted"/>
<gene>
    <name evidence="3" type="ORF">TWF696_003055</name>
</gene>
<comment type="caution">
    <text evidence="3">The sequence shown here is derived from an EMBL/GenBank/DDBJ whole genome shotgun (WGS) entry which is preliminary data.</text>
</comment>
<evidence type="ECO:0000256" key="1">
    <source>
        <dbReference type="SAM" id="MobiDB-lite"/>
    </source>
</evidence>
<sequence length="300" mass="31550">MLNLTTVPPIPPTWTADPSCFTPSVAYGQLEAIYNVGCGLQSRRSCCPPGYNDSNVIFGLGTRGCPDGYTEDVKWGGSGAAVDLGGSEVHTLVCCPSGIRLWMTEGTTAAPLCYTQMPYSGSGTTSQKTISTFARPFFVAQATAGITTSASTAETGKTEVPSQQEGSVPSNGGLSGGAIAGIVVGVVLSLFLVGILVYTFCMRKSRASGKDRGLDRVEADTPHAMVNYNTGSSEMKLGPSHNLSNNRITTWADGVEMATMEEGGTLSKYTLENQVKWPTMCENVALEAANMNEEVPVSRA</sequence>
<keyword evidence="2" id="KW-0812">Transmembrane</keyword>
<organism evidence="3 4">
    <name type="scientific">Orbilia brochopaga</name>
    <dbReference type="NCBI Taxonomy" id="3140254"/>
    <lineage>
        <taxon>Eukaryota</taxon>
        <taxon>Fungi</taxon>
        <taxon>Dikarya</taxon>
        <taxon>Ascomycota</taxon>
        <taxon>Pezizomycotina</taxon>
        <taxon>Orbiliomycetes</taxon>
        <taxon>Orbiliales</taxon>
        <taxon>Orbiliaceae</taxon>
        <taxon>Orbilia</taxon>
    </lineage>
</organism>
<keyword evidence="4" id="KW-1185">Reference proteome</keyword>